<protein>
    <submittedName>
        <fullName evidence="2">Beta-carotene 15,15'-monooxygenase</fullName>
    </submittedName>
</protein>
<accession>A0A1X1J1M9</accession>
<reference evidence="2 3" key="1">
    <citation type="journal article" date="2016" name="Eur. J. Clin. Microbiol. Infect. Dis.">
        <title>Whole genome sequencing as a tool for phylogenetic analysis of clinical strains of Mitis group streptococci.</title>
        <authorList>
            <person name="Rasmussen L.H."/>
            <person name="Dargis R."/>
            <person name="Hojholt K."/>
            <person name="Christensen J.J."/>
            <person name="Skovgaard O."/>
            <person name="Justesen U.S."/>
            <person name="Rosenvinge F.S."/>
            <person name="Moser C."/>
            <person name="Lukjancenko O."/>
            <person name="Rasmussen S."/>
            <person name="Nielsen X.C."/>
        </authorList>
    </citation>
    <scope>NUCLEOTIDE SEQUENCE [LARGE SCALE GENOMIC DNA]</scope>
    <source>
        <strain evidence="2 3">RH_70047_11</strain>
    </source>
</reference>
<evidence type="ECO:0000313" key="3">
    <source>
        <dbReference type="Proteomes" id="UP000193326"/>
    </source>
</evidence>
<feature type="transmembrane region" description="Helical" evidence="1">
    <location>
        <begin position="179"/>
        <end position="201"/>
    </location>
</feature>
<feature type="transmembrane region" description="Helical" evidence="1">
    <location>
        <begin position="96"/>
        <end position="114"/>
    </location>
</feature>
<dbReference type="Pfam" id="PF11368">
    <property type="entry name" value="DUF3169"/>
    <property type="match status" value="1"/>
</dbReference>
<keyword evidence="1" id="KW-1133">Transmembrane helix</keyword>
<evidence type="ECO:0000313" key="2">
    <source>
        <dbReference type="EMBL" id="ORO79219.1"/>
    </source>
</evidence>
<dbReference type="OrthoDB" id="2236373at2"/>
<dbReference type="RefSeq" id="WP_084945482.1">
    <property type="nucleotide sequence ID" value="NZ_NCUY01000029.1"/>
</dbReference>
<keyword evidence="1" id="KW-0472">Membrane</keyword>
<feature type="transmembrane region" description="Helical" evidence="1">
    <location>
        <begin position="37"/>
        <end position="60"/>
    </location>
</feature>
<evidence type="ECO:0000256" key="1">
    <source>
        <dbReference type="SAM" id="Phobius"/>
    </source>
</evidence>
<keyword evidence="2" id="KW-0560">Oxidoreductase</keyword>
<feature type="transmembrane region" description="Helical" evidence="1">
    <location>
        <begin position="120"/>
        <end position="137"/>
    </location>
</feature>
<keyword evidence="2" id="KW-0503">Monooxygenase</keyword>
<comment type="caution">
    <text evidence="2">The sequence shown here is derived from an EMBL/GenBank/DDBJ whole genome shotgun (WGS) entry which is preliminary data.</text>
</comment>
<dbReference type="InterPro" id="IPR021509">
    <property type="entry name" value="DUF3169"/>
</dbReference>
<sequence length="233" mass="26934">MKKKHLLILLGSILLGVLLGMIGTGFASLRSEISQDQVLFVLDTFFFWLGIISTILALYFTRMSRKAYNNYQREEGDEQSEQDYIRMYRFLDYGKVANSILLISMLFSLVAMFPEFRLSLSPFLLTILVIFVGSYCFNTTSLIRNYKLSIMPTPKEMLEFLDTYDEGEKQAEMEEAYLILFKINQTILPAIYILLIVLSLVLGEVQLIALIIAVAIHIYINLAQLRKTKRYFK</sequence>
<organism evidence="2 3">
    <name type="scientific">Streptococcus oralis subsp. dentisani</name>
    <dbReference type="NCBI Taxonomy" id="1458253"/>
    <lineage>
        <taxon>Bacteria</taxon>
        <taxon>Bacillati</taxon>
        <taxon>Bacillota</taxon>
        <taxon>Bacilli</taxon>
        <taxon>Lactobacillales</taxon>
        <taxon>Streptococcaceae</taxon>
        <taxon>Streptococcus</taxon>
    </lineage>
</organism>
<dbReference type="EMBL" id="NCUY01000029">
    <property type="protein sequence ID" value="ORO79219.1"/>
    <property type="molecule type" value="Genomic_DNA"/>
</dbReference>
<name>A0A1X1J1M9_STROR</name>
<dbReference type="GO" id="GO:0004497">
    <property type="term" value="F:monooxygenase activity"/>
    <property type="evidence" value="ECO:0007669"/>
    <property type="project" value="UniProtKB-KW"/>
</dbReference>
<dbReference type="AlphaFoldDB" id="A0A1X1J1M9"/>
<proteinExistence type="predicted"/>
<gene>
    <name evidence="2" type="ORF">B7707_01170</name>
</gene>
<feature type="transmembrane region" description="Helical" evidence="1">
    <location>
        <begin position="207"/>
        <end position="225"/>
    </location>
</feature>
<keyword evidence="1" id="KW-0812">Transmembrane</keyword>
<dbReference type="Proteomes" id="UP000193326">
    <property type="component" value="Unassembled WGS sequence"/>
</dbReference>